<protein>
    <submittedName>
        <fullName evidence="2">Uncharacterized protein</fullName>
    </submittedName>
</protein>
<dbReference type="Proteomes" id="UP000601435">
    <property type="component" value="Unassembled WGS sequence"/>
</dbReference>
<comment type="caution">
    <text evidence="2">The sequence shown here is derived from an EMBL/GenBank/DDBJ whole genome shotgun (WGS) entry which is preliminary data.</text>
</comment>
<name>A0A812YXY4_9DINO</name>
<feature type="signal peptide" evidence="1">
    <location>
        <begin position="1"/>
        <end position="20"/>
    </location>
</feature>
<organism evidence="2 3">
    <name type="scientific">Symbiodinium necroappetens</name>
    <dbReference type="NCBI Taxonomy" id="1628268"/>
    <lineage>
        <taxon>Eukaryota</taxon>
        <taxon>Sar</taxon>
        <taxon>Alveolata</taxon>
        <taxon>Dinophyceae</taxon>
        <taxon>Suessiales</taxon>
        <taxon>Symbiodiniaceae</taxon>
        <taxon>Symbiodinium</taxon>
    </lineage>
</organism>
<keyword evidence="1" id="KW-0732">Signal</keyword>
<evidence type="ECO:0000313" key="3">
    <source>
        <dbReference type="Proteomes" id="UP000601435"/>
    </source>
</evidence>
<dbReference type="OrthoDB" id="423304at2759"/>
<evidence type="ECO:0000313" key="2">
    <source>
        <dbReference type="EMBL" id="CAE7801586.1"/>
    </source>
</evidence>
<evidence type="ECO:0000256" key="1">
    <source>
        <dbReference type="SAM" id="SignalP"/>
    </source>
</evidence>
<feature type="chain" id="PRO_5033040377" evidence="1">
    <location>
        <begin position="21"/>
        <end position="693"/>
    </location>
</feature>
<keyword evidence="3" id="KW-1185">Reference proteome</keyword>
<gene>
    <name evidence="2" type="ORF">SNEC2469_LOCUS23654</name>
</gene>
<reference evidence="2" key="1">
    <citation type="submission" date="2021-02" db="EMBL/GenBank/DDBJ databases">
        <authorList>
            <person name="Dougan E. K."/>
            <person name="Rhodes N."/>
            <person name="Thang M."/>
            <person name="Chan C."/>
        </authorList>
    </citation>
    <scope>NUCLEOTIDE SEQUENCE</scope>
</reference>
<dbReference type="AlphaFoldDB" id="A0A812YXY4"/>
<sequence>MVLWALCTVLCLVAPGATVASETCYEGRCSAGLENFSRPGPDGSALLQMKGSESVEDSEDTKFGDRVVVSTHLNMTDKPKCKSCACSFIDNIPKCGTELVTSASKCGEVVVSCTWKVIKDVVKCAKHGFTGKKCKVKTCKKKAKACQAPKSCFQVIPFEDCMSQLAKDKGGDVAKAISVLKDTNVVKPKDLKKLVLSGIPSVAKQLGKELAKLMPDEVYRLFNQNKLSGYLDSVLNTLGKVQQELDPIWNGVTSFLETLGDLGRKAASGPRKLPRNKDGEFCLFKWDFTVFFFTDCGYFEAVDSLWGHVAQGYNPKVWDKIDNDYASMAKALAKCAQLKTTIPIWKKKDIKVNTPFQSLQQLDYCLPKIATDGAQLLWNTFDLAWQEMPGLYAEIRKIANMLADYADSLIGDNLNFFEENYGLLQTNTGRGTARGMAGLRRNFMCSKKHNMDNYAIMLRIQFGVSNQLGTFSKQAFAWKSAQTAGAGIYFGCDEAHFKVLPFVNFRLGSLGVSFPPSGSPTNENPDKNPDDKNGVLSISGDFQVKMYPHEYPAFKNHVKFEGAFQLTGGLKSEGPKGFKGTLRSSVAWYSPDITSGKEKDWKPEKPGTPSGVGFTIAMKLGETRLLEETGDLASAVRRDLSELGQNESGLLEDLHQLSKAEVWPTGSFDARIQAYFCLQSNGACEGEEEKKKL</sequence>
<dbReference type="EMBL" id="CAJNJA010044400">
    <property type="protein sequence ID" value="CAE7801586.1"/>
    <property type="molecule type" value="Genomic_DNA"/>
</dbReference>
<accession>A0A812YXY4</accession>
<proteinExistence type="predicted"/>